<feature type="region of interest" description="Disordered" evidence="11">
    <location>
        <begin position="439"/>
        <end position="463"/>
    </location>
</feature>
<evidence type="ECO:0000256" key="11">
    <source>
        <dbReference type="SAM" id="MobiDB-lite"/>
    </source>
</evidence>
<evidence type="ECO:0000256" key="10">
    <source>
        <dbReference type="ARBA" id="ARBA00023136"/>
    </source>
</evidence>
<feature type="region of interest" description="Disordered" evidence="11">
    <location>
        <begin position="1"/>
        <end position="30"/>
    </location>
</feature>
<dbReference type="FunFam" id="3.40.50.300:FF:000147">
    <property type="entry name" value="EH domain-containing protein 1"/>
    <property type="match status" value="1"/>
</dbReference>
<evidence type="ECO:0000256" key="8">
    <source>
        <dbReference type="ARBA" id="ARBA00022837"/>
    </source>
</evidence>
<dbReference type="GO" id="GO:0006897">
    <property type="term" value="P:endocytosis"/>
    <property type="evidence" value="ECO:0007669"/>
    <property type="project" value="TreeGrafter"/>
</dbReference>
<evidence type="ECO:0000256" key="4">
    <source>
        <dbReference type="ARBA" id="ARBA00022553"/>
    </source>
</evidence>
<dbReference type="SUPFAM" id="SSF47473">
    <property type="entry name" value="EF-hand"/>
    <property type="match status" value="1"/>
</dbReference>
<keyword evidence="6" id="KW-0547">Nucleotide-binding</keyword>
<keyword evidence="8" id="KW-0106">Calcium</keyword>
<evidence type="ECO:0000313" key="14">
    <source>
        <dbReference type="EMBL" id="TRY61532.1"/>
    </source>
</evidence>
<dbReference type="InterPro" id="IPR030381">
    <property type="entry name" value="G_DYNAMIN_dom"/>
</dbReference>
<dbReference type="Gene3D" id="3.40.50.300">
    <property type="entry name" value="P-loop containing nucleotide triphosphate hydrolases"/>
    <property type="match status" value="1"/>
</dbReference>
<reference evidence="14 15" key="1">
    <citation type="journal article" date="2018" name="Nat. Ecol. Evol.">
        <title>Genomic signatures of mitonuclear coevolution across populations of Tigriopus californicus.</title>
        <authorList>
            <person name="Barreto F.S."/>
            <person name="Watson E.T."/>
            <person name="Lima T.G."/>
            <person name="Willett C.S."/>
            <person name="Edmands S."/>
            <person name="Li W."/>
            <person name="Burton R.S."/>
        </authorList>
    </citation>
    <scope>NUCLEOTIDE SEQUENCE [LARGE SCALE GENOMIC DNA]</scope>
    <source>
        <strain evidence="14 15">San Diego</strain>
    </source>
</reference>
<dbReference type="Pfam" id="PF00350">
    <property type="entry name" value="Dynamin_N"/>
    <property type="match status" value="1"/>
</dbReference>
<dbReference type="PROSITE" id="PS51718">
    <property type="entry name" value="G_DYNAMIN_2"/>
    <property type="match status" value="1"/>
</dbReference>
<keyword evidence="15" id="KW-1185">Reference proteome</keyword>
<dbReference type="InterPro" id="IPR045063">
    <property type="entry name" value="Dynamin_N"/>
</dbReference>
<dbReference type="OMA" id="MINEDMA"/>
<dbReference type="STRING" id="6832.A0A553N7W2"/>
<dbReference type="GO" id="GO:0005524">
    <property type="term" value="F:ATP binding"/>
    <property type="evidence" value="ECO:0007669"/>
    <property type="project" value="UniProtKB-KW"/>
</dbReference>
<dbReference type="EMBL" id="VCGU01000459">
    <property type="protein sequence ID" value="TRY61532.1"/>
    <property type="molecule type" value="Genomic_DNA"/>
</dbReference>
<dbReference type="InterPro" id="IPR018247">
    <property type="entry name" value="EF_Hand_1_Ca_BS"/>
</dbReference>
<keyword evidence="10" id="KW-0472">Membrane</keyword>
<dbReference type="CDD" id="cd00052">
    <property type="entry name" value="EH"/>
    <property type="match status" value="1"/>
</dbReference>
<evidence type="ECO:0000256" key="2">
    <source>
        <dbReference type="ARBA" id="ARBA00004413"/>
    </source>
</evidence>
<dbReference type="OrthoDB" id="1716625at2759"/>
<dbReference type="Proteomes" id="UP000318571">
    <property type="component" value="Chromosome 8"/>
</dbReference>
<protein>
    <submittedName>
        <fullName evidence="14">Uncharacterized protein</fullName>
    </submittedName>
</protein>
<dbReference type="InterPro" id="IPR040990">
    <property type="entry name" value="DUF5600"/>
</dbReference>
<feature type="compositionally biased region" description="Low complexity" evidence="11">
    <location>
        <begin position="9"/>
        <end position="29"/>
    </location>
</feature>
<dbReference type="PROSITE" id="PS50031">
    <property type="entry name" value="EH"/>
    <property type="match status" value="1"/>
</dbReference>
<dbReference type="GO" id="GO:0046872">
    <property type="term" value="F:metal ion binding"/>
    <property type="evidence" value="ECO:0007669"/>
    <property type="project" value="UniProtKB-KW"/>
</dbReference>
<dbReference type="PROSITE" id="PS00018">
    <property type="entry name" value="EF_HAND_1"/>
    <property type="match status" value="1"/>
</dbReference>
<sequence>MSLRRKVSDSPSAMSSASNESFVSSSNSSGWFRKSSTLAAFGSRRSSKKDQPDNIVSAELYTCYKKTLKKFEGECLFHVFNSPPLEEAEFEAKPVIMLLGQYSTGKTTFIRHLLGEDFPGIRIGPEPTTDCFNVIMKGAQASVIPGNAVTVDPRYQFRALKMFGGGFLNRLQCSIMDADILENITLIDTPGILAGEKQCLHRGYDYNGVVKWFAQRVDRILVLFDAHKLDISDEMRNALGALSGHSEKIRVVLNKSDMVSPQQLMRVYGSLMWSLGKVLPNPESVRVYLGSFWDQPLVHETYRELFNMEHTDLFEDLNGLPRFAALRLINDFIKRARDARIQALIISELAKRMPSVFRKDKRKKELIDNLDFIFQAIQDVHGISPSDFPEIEPFKAKLERVDWSTFRQIERSQFDRLQKMINEDMAKVMQTIPCHGTQIIKNNKPPPSSSNLNGPLSDLTSAKTPFRKDDSLEENYNWDLKHRSEGGWPVEKHVCYSLWRKEFEDLSPFEGNISGALAKSELTKSKLPNVVLSKIWIMSDVNKDGMLNSDEFCLAKFLLEEKLQGRDLPKELPDFLLPPIPSDEEEASSISH</sequence>
<evidence type="ECO:0000256" key="6">
    <source>
        <dbReference type="ARBA" id="ARBA00022741"/>
    </source>
</evidence>
<accession>A0A553N7W2</accession>
<keyword evidence="7" id="KW-0967">Endosome</keyword>
<dbReference type="Pfam" id="PF18150">
    <property type="entry name" value="DUF5600"/>
    <property type="match status" value="1"/>
</dbReference>
<dbReference type="CDD" id="cd09913">
    <property type="entry name" value="EHD"/>
    <property type="match status" value="1"/>
</dbReference>
<dbReference type="SUPFAM" id="SSF52540">
    <property type="entry name" value="P-loop containing nucleoside triphosphate hydrolases"/>
    <property type="match status" value="1"/>
</dbReference>
<feature type="domain" description="EH" evidence="12">
    <location>
        <begin position="522"/>
        <end position="583"/>
    </location>
</feature>
<name>A0A553N7W2_TIGCA</name>
<evidence type="ECO:0000256" key="9">
    <source>
        <dbReference type="ARBA" id="ARBA00022840"/>
    </source>
</evidence>
<dbReference type="GO" id="GO:0010008">
    <property type="term" value="C:endosome membrane"/>
    <property type="evidence" value="ECO:0007669"/>
    <property type="project" value="UniProtKB-SubCell"/>
</dbReference>
<evidence type="ECO:0000256" key="3">
    <source>
        <dbReference type="ARBA" id="ARBA00022475"/>
    </source>
</evidence>
<comment type="caution">
    <text evidence="14">The sequence shown here is derived from an EMBL/GenBank/DDBJ whole genome shotgun (WGS) entry which is preliminary data.</text>
</comment>
<dbReference type="InterPro" id="IPR000261">
    <property type="entry name" value="EH_dom"/>
</dbReference>
<proteinExistence type="predicted"/>
<keyword evidence="3" id="KW-1003">Cell membrane</keyword>
<evidence type="ECO:0000256" key="7">
    <source>
        <dbReference type="ARBA" id="ARBA00022753"/>
    </source>
</evidence>
<evidence type="ECO:0000259" key="12">
    <source>
        <dbReference type="PROSITE" id="PS50031"/>
    </source>
</evidence>
<dbReference type="Pfam" id="PF12763">
    <property type="entry name" value="EH"/>
    <property type="match status" value="1"/>
</dbReference>
<evidence type="ECO:0000259" key="13">
    <source>
        <dbReference type="PROSITE" id="PS51718"/>
    </source>
</evidence>
<dbReference type="GO" id="GO:0005525">
    <property type="term" value="F:GTP binding"/>
    <property type="evidence" value="ECO:0007669"/>
    <property type="project" value="InterPro"/>
</dbReference>
<dbReference type="GO" id="GO:0005886">
    <property type="term" value="C:plasma membrane"/>
    <property type="evidence" value="ECO:0007669"/>
    <property type="project" value="UniProtKB-SubCell"/>
</dbReference>
<gene>
    <name evidence="14" type="ORF">TCAL_05737</name>
</gene>
<keyword evidence="5" id="KW-0479">Metal-binding</keyword>
<evidence type="ECO:0000256" key="1">
    <source>
        <dbReference type="ARBA" id="ARBA00004125"/>
    </source>
</evidence>
<keyword evidence="4" id="KW-0597">Phosphoprotein</keyword>
<dbReference type="InterPro" id="IPR011992">
    <property type="entry name" value="EF-hand-dom_pair"/>
</dbReference>
<dbReference type="InterPro" id="IPR027417">
    <property type="entry name" value="P-loop_NTPase"/>
</dbReference>
<dbReference type="GO" id="GO:0016197">
    <property type="term" value="P:endosomal transport"/>
    <property type="evidence" value="ECO:0007669"/>
    <property type="project" value="TreeGrafter"/>
</dbReference>
<dbReference type="AlphaFoldDB" id="A0A553N7W2"/>
<comment type="subcellular location">
    <subcellularLocation>
        <location evidence="2">Cell membrane</location>
        <topology evidence="2">Peripheral membrane protein</topology>
        <orientation evidence="2">Cytoplasmic side</orientation>
    </subcellularLocation>
    <subcellularLocation>
        <location evidence="1">Endosome membrane</location>
        <topology evidence="1">Peripheral membrane protein</topology>
        <orientation evidence="1">Cytoplasmic side</orientation>
    </subcellularLocation>
</comment>
<evidence type="ECO:0000313" key="15">
    <source>
        <dbReference type="Proteomes" id="UP000318571"/>
    </source>
</evidence>
<evidence type="ECO:0000256" key="5">
    <source>
        <dbReference type="ARBA" id="ARBA00022723"/>
    </source>
</evidence>
<dbReference type="PANTHER" id="PTHR11216:SF31">
    <property type="entry name" value="AT21416P"/>
    <property type="match status" value="1"/>
</dbReference>
<dbReference type="Gene3D" id="1.10.238.10">
    <property type="entry name" value="EF-hand"/>
    <property type="match status" value="1"/>
</dbReference>
<dbReference type="Gene3D" id="1.10.268.20">
    <property type="match status" value="1"/>
</dbReference>
<dbReference type="SMART" id="SM00027">
    <property type="entry name" value="EH"/>
    <property type="match status" value="1"/>
</dbReference>
<organism evidence="14 15">
    <name type="scientific">Tigriopus californicus</name>
    <name type="common">Marine copepod</name>
    <dbReference type="NCBI Taxonomy" id="6832"/>
    <lineage>
        <taxon>Eukaryota</taxon>
        <taxon>Metazoa</taxon>
        <taxon>Ecdysozoa</taxon>
        <taxon>Arthropoda</taxon>
        <taxon>Crustacea</taxon>
        <taxon>Multicrustacea</taxon>
        <taxon>Hexanauplia</taxon>
        <taxon>Copepoda</taxon>
        <taxon>Harpacticoida</taxon>
        <taxon>Harpacticidae</taxon>
        <taxon>Tigriopus</taxon>
    </lineage>
</organism>
<feature type="domain" description="Dynamin-type G" evidence="13">
    <location>
        <begin position="90"/>
        <end position="330"/>
    </location>
</feature>
<dbReference type="PANTHER" id="PTHR11216">
    <property type="entry name" value="EH DOMAIN"/>
    <property type="match status" value="1"/>
</dbReference>
<keyword evidence="9" id="KW-0067">ATP-binding</keyword>